<dbReference type="NCBIfam" id="NF002090">
    <property type="entry name" value="PRK00923.1"/>
    <property type="match status" value="1"/>
</dbReference>
<dbReference type="HAMAP" id="MF_00785">
    <property type="entry name" value="CbiX"/>
    <property type="match status" value="1"/>
</dbReference>
<dbReference type="InterPro" id="IPR050963">
    <property type="entry name" value="Sirohydro_Cobaltochel/CbiX"/>
</dbReference>
<evidence type="ECO:0000256" key="3">
    <source>
        <dbReference type="ARBA" id="ARBA00022723"/>
    </source>
</evidence>
<dbReference type="AlphaFoldDB" id="A0A7G9Y4K8"/>
<dbReference type="Pfam" id="PF01903">
    <property type="entry name" value="CbiX"/>
    <property type="match status" value="1"/>
</dbReference>
<gene>
    <name evidence="6 7" type="primary">cbiX</name>
    <name evidence="6" type="synonym">cfbA</name>
    <name evidence="7" type="ORF">FPLJOMBM_00033</name>
</gene>
<reference evidence="7" key="1">
    <citation type="submission" date="2020-06" db="EMBL/GenBank/DDBJ databases">
        <title>Unique genomic features of the anaerobic methanotrophic archaea.</title>
        <authorList>
            <person name="Chadwick G.L."/>
            <person name="Skennerton C.T."/>
            <person name="Laso-Perez R."/>
            <person name="Leu A.O."/>
            <person name="Speth D.R."/>
            <person name="Yu H."/>
            <person name="Morgan-Lang C."/>
            <person name="Hatzenpichler R."/>
            <person name="Goudeau D."/>
            <person name="Malmstrom R."/>
            <person name="Brazelton W.J."/>
            <person name="Woyke T."/>
            <person name="Hallam S.J."/>
            <person name="Tyson G.W."/>
            <person name="Wegener G."/>
            <person name="Boetius A."/>
            <person name="Orphan V."/>
        </authorList>
    </citation>
    <scope>NUCLEOTIDE SEQUENCE</scope>
</reference>
<dbReference type="EMBL" id="MT630781">
    <property type="protein sequence ID" value="QNO42942.1"/>
    <property type="molecule type" value="Genomic_DNA"/>
</dbReference>
<organism evidence="7">
    <name type="scientific">Candidatus Methanogaster sp. ANME-2c ERB4</name>
    <dbReference type="NCBI Taxonomy" id="2759911"/>
    <lineage>
        <taxon>Archaea</taxon>
        <taxon>Methanobacteriati</taxon>
        <taxon>Methanobacteriota</taxon>
        <taxon>Stenosarchaea group</taxon>
        <taxon>Methanomicrobia</taxon>
        <taxon>Methanosarcinales</taxon>
        <taxon>ANME-2 cluster</taxon>
        <taxon>Candidatus Methanogasteraceae</taxon>
        <taxon>Candidatus Methanogaster</taxon>
    </lineage>
</organism>
<evidence type="ECO:0000313" key="7">
    <source>
        <dbReference type="EMBL" id="QNO42942.1"/>
    </source>
</evidence>
<dbReference type="InterPro" id="IPR023652">
    <property type="entry name" value="SiroHydchlorin_Cochelatase"/>
</dbReference>
<keyword evidence="5 6" id="KW-0170">Cobalt</keyword>
<evidence type="ECO:0000256" key="5">
    <source>
        <dbReference type="ARBA" id="ARBA00023285"/>
    </source>
</evidence>
<keyword evidence="2 6" id="KW-0533">Nickel</keyword>
<comment type="similarity">
    <text evidence="6">Belongs to the CbiX family. CbiXS subfamily.</text>
</comment>
<dbReference type="PANTHER" id="PTHR33542">
    <property type="entry name" value="SIROHYDROCHLORIN FERROCHELATASE, CHLOROPLASTIC"/>
    <property type="match status" value="1"/>
</dbReference>
<feature type="binding site" evidence="6">
    <location>
        <begin position="100"/>
        <end position="105"/>
    </location>
    <ligand>
        <name>substrate</name>
    </ligand>
</feature>
<comment type="function">
    <text evidence="6">Catalyzes the insertion of Co(2+) into sirohydrochlorin as part of the anaerobic pathway to cobalamin biosynthesis. Involved in the biosynthesis of the unique nickel-containing tetrapyrrole coenzyme F430, the prosthetic group of methyl-coenzyme M reductase (MCR), which plays a key role in methanogenesis and anaerobic methane oxidation. Catalyzes the insertion of Ni(2+) into sirohydrochlorin to yield Ni-sirohydrochlorin.</text>
</comment>
<dbReference type="NCBIfam" id="NF033198">
    <property type="entry name" value="F430_CfbA"/>
    <property type="match status" value="1"/>
</dbReference>
<feature type="binding site" evidence="6">
    <location>
        <position position="39"/>
    </location>
    <ligand>
        <name>Co(2+)</name>
        <dbReference type="ChEBI" id="CHEBI:48828"/>
    </ligand>
</feature>
<evidence type="ECO:0000256" key="6">
    <source>
        <dbReference type="HAMAP-Rule" id="MF_00785"/>
    </source>
</evidence>
<keyword evidence="1 6" id="KW-0169">Cobalamin biosynthesis</keyword>
<dbReference type="PANTHER" id="PTHR33542:SF3">
    <property type="entry name" value="SIROHYDROCHLORIN FERROCHELATASE, CHLOROPLASTIC"/>
    <property type="match status" value="1"/>
</dbReference>
<dbReference type="EC" id="4.99.1.3" evidence="6"/>
<keyword evidence="6" id="KW-0484">Methanogenesis</keyword>
<dbReference type="GO" id="GO:0015948">
    <property type="term" value="P:methanogenesis"/>
    <property type="evidence" value="ECO:0007669"/>
    <property type="project" value="UniProtKB-KW"/>
</dbReference>
<feature type="binding site" evidence="6">
    <location>
        <position position="105"/>
    </location>
    <ligand>
        <name>Co(2+)</name>
        <dbReference type="ChEBI" id="CHEBI:48828"/>
    </ligand>
</feature>
<evidence type="ECO:0000256" key="4">
    <source>
        <dbReference type="ARBA" id="ARBA00023239"/>
    </source>
</evidence>
<comment type="catalytic activity">
    <reaction evidence="6">
        <text>Co-sirohydrochlorin + 2 H(+) = sirohydrochlorin + Co(2+)</text>
        <dbReference type="Rhea" id="RHEA:15893"/>
        <dbReference type="ChEBI" id="CHEBI:15378"/>
        <dbReference type="ChEBI" id="CHEBI:48828"/>
        <dbReference type="ChEBI" id="CHEBI:58351"/>
        <dbReference type="ChEBI" id="CHEBI:60049"/>
        <dbReference type="EC" id="4.99.1.3"/>
    </reaction>
</comment>
<keyword evidence="3 6" id="KW-0479">Metal-binding</keyword>
<dbReference type="CDD" id="cd03416">
    <property type="entry name" value="CbiX_SirB_N"/>
    <property type="match status" value="1"/>
</dbReference>
<feature type="binding site" evidence="6">
    <location>
        <position position="39"/>
    </location>
    <ligand>
        <name>Ni(2+)</name>
        <dbReference type="ChEBI" id="CHEBI:49786"/>
    </ligand>
</feature>
<comment type="caution">
    <text evidence="6">Lacks conserved residue(s) required for the propagation of feature annotation.</text>
</comment>
<dbReference type="GO" id="GO:0016852">
    <property type="term" value="F:sirohydrochlorin cobaltochelatase activity"/>
    <property type="evidence" value="ECO:0007669"/>
    <property type="project" value="UniProtKB-UniRule"/>
</dbReference>
<sequence length="157" mass="17326">MIEALNKRTKRGSVKKLAKEENETVSEGEEDVAVVLIGHGSKLPYGKEVMEEFGRRVEMRGIFKAVRVAFMQLNSPSIEDALRELAKAGMTNIVAQPVFLADGAHTTEDIPEKLKESFEGAWAELGEGVKLTYAKPIGVDERIVDILLDRIKEATGK</sequence>
<comment type="catalytic activity">
    <reaction evidence="6">
        <text>Ni-sirohydrochlorin + 2 H(+) = sirohydrochlorin + Ni(2+)</text>
        <dbReference type="Rhea" id="RHEA:52796"/>
        <dbReference type="ChEBI" id="CHEBI:15378"/>
        <dbReference type="ChEBI" id="CHEBI:49786"/>
        <dbReference type="ChEBI" id="CHEBI:58351"/>
        <dbReference type="ChEBI" id="CHEBI:136841"/>
        <dbReference type="EC" id="4.99.1.11"/>
    </reaction>
</comment>
<evidence type="ECO:0000256" key="2">
    <source>
        <dbReference type="ARBA" id="ARBA00022596"/>
    </source>
</evidence>
<dbReference type="UniPathway" id="UPA00148">
    <property type="reaction ID" value="UER00223"/>
</dbReference>
<dbReference type="GO" id="GO:0016151">
    <property type="term" value="F:nickel cation binding"/>
    <property type="evidence" value="ECO:0007669"/>
    <property type="project" value="UniProtKB-UniRule"/>
</dbReference>
<dbReference type="InterPro" id="IPR002762">
    <property type="entry name" value="CbiX-like"/>
</dbReference>
<dbReference type="GO" id="GO:0019251">
    <property type="term" value="P:anaerobic cobalamin biosynthetic process"/>
    <property type="evidence" value="ECO:0007669"/>
    <property type="project" value="UniProtKB-UniRule"/>
</dbReference>
<comment type="subunit">
    <text evidence="6">Homotetramer; dimer of dimers.</text>
</comment>
<feature type="active site" description="Proton acceptor" evidence="6">
    <location>
        <position position="39"/>
    </location>
</feature>
<comment type="pathway">
    <text evidence="6">Cofactor biosynthesis; adenosylcobalamin biosynthesis; cob(II)yrinate a,c-diamide from sirohydrochlorin (anaerobic route): step 1/10.</text>
</comment>
<accession>A0A7G9Y4K8</accession>
<protein>
    <recommendedName>
        <fullName evidence="6">Sirohydrochlorin cobaltochelatase</fullName>
        <ecNumber evidence="6">4.99.1.3</ecNumber>
    </recommendedName>
    <alternativeName>
        <fullName evidence="6">CbiXS</fullName>
    </alternativeName>
    <alternativeName>
        <fullName evidence="6">Sirohydrochlorin nickelchelatase</fullName>
        <ecNumber evidence="6">4.99.1.11</ecNumber>
    </alternativeName>
</protein>
<dbReference type="EC" id="4.99.1.11" evidence="6"/>
<name>A0A7G9Y4K8_9EURY</name>
<evidence type="ECO:0000256" key="1">
    <source>
        <dbReference type="ARBA" id="ARBA00022573"/>
    </source>
</evidence>
<dbReference type="GO" id="GO:0050897">
    <property type="term" value="F:cobalt ion binding"/>
    <property type="evidence" value="ECO:0007669"/>
    <property type="project" value="UniProtKB-UniRule"/>
</dbReference>
<keyword evidence="4 6" id="KW-0456">Lyase</keyword>
<feature type="binding site" evidence="6">
    <location>
        <position position="105"/>
    </location>
    <ligand>
        <name>Ni(2+)</name>
        <dbReference type="ChEBI" id="CHEBI:49786"/>
    </ligand>
</feature>
<proteinExistence type="inferred from homology"/>
<dbReference type="Gene3D" id="3.40.50.1400">
    <property type="match status" value="1"/>
</dbReference>
<dbReference type="SUPFAM" id="SSF53800">
    <property type="entry name" value="Chelatase"/>
    <property type="match status" value="1"/>
</dbReference>